<dbReference type="InterPro" id="IPR010071">
    <property type="entry name" value="AA_adenyl_dom"/>
</dbReference>
<dbReference type="InterPro" id="IPR045851">
    <property type="entry name" value="AMP-bd_C_sf"/>
</dbReference>
<dbReference type="AlphaFoldDB" id="G8AA88"/>
<dbReference type="SUPFAM" id="SSF56801">
    <property type="entry name" value="Acetyl-CoA synthetase-like"/>
    <property type="match status" value="1"/>
</dbReference>
<feature type="domain" description="Carrier" evidence="3">
    <location>
        <begin position="522"/>
        <end position="593"/>
    </location>
</feature>
<reference evidence="4" key="1">
    <citation type="journal article" date="2011" name="Chem. Biol.">
        <title>Promysalin, a Salicylate-Containing Pseudomonas putida Antibiotic, Promotes Surface Colonization and Selectively Targets Other Pseudomonas.</title>
        <authorList>
            <person name="Li W."/>
            <person name="Estrada-de los Santos P."/>
            <person name="Matthijs S."/>
            <person name="Xie G.-L."/>
            <person name="Busson R."/>
            <person name="Cornelis P."/>
            <person name="Rozenski J."/>
            <person name="De Mot R."/>
        </authorList>
    </citation>
    <scope>NUCLEOTIDE SEQUENCE</scope>
    <source>
        <strain evidence="4">RW10S1</strain>
    </source>
</reference>
<dbReference type="InterPro" id="IPR009081">
    <property type="entry name" value="PP-bd_ACP"/>
</dbReference>
<dbReference type="GO" id="GO:0043041">
    <property type="term" value="P:amino acid activation for nonribosomal peptide biosynthetic process"/>
    <property type="evidence" value="ECO:0007669"/>
    <property type="project" value="TreeGrafter"/>
</dbReference>
<dbReference type="GO" id="GO:0005829">
    <property type="term" value="C:cytosol"/>
    <property type="evidence" value="ECO:0007669"/>
    <property type="project" value="TreeGrafter"/>
</dbReference>
<dbReference type="SUPFAM" id="SSF47336">
    <property type="entry name" value="ACP-like"/>
    <property type="match status" value="1"/>
</dbReference>
<evidence type="ECO:0000256" key="2">
    <source>
        <dbReference type="ARBA" id="ARBA00022553"/>
    </source>
</evidence>
<dbReference type="PROSITE" id="PS00455">
    <property type="entry name" value="AMP_BINDING"/>
    <property type="match status" value="1"/>
</dbReference>
<accession>G8AA88</accession>
<keyword evidence="1" id="KW-0596">Phosphopantetheine</keyword>
<dbReference type="PROSITE" id="PS50075">
    <property type="entry name" value="CARRIER"/>
    <property type="match status" value="1"/>
</dbReference>
<dbReference type="Gene3D" id="3.40.50.12780">
    <property type="entry name" value="N-terminal domain of ligase-like"/>
    <property type="match status" value="1"/>
</dbReference>
<protein>
    <submittedName>
        <fullName evidence="4">Amino acid adenylation protein</fullName>
    </submittedName>
</protein>
<proteinExistence type="predicted"/>
<evidence type="ECO:0000256" key="1">
    <source>
        <dbReference type="ARBA" id="ARBA00022450"/>
    </source>
</evidence>
<dbReference type="PANTHER" id="PTHR45527:SF1">
    <property type="entry name" value="FATTY ACID SYNTHASE"/>
    <property type="match status" value="1"/>
</dbReference>
<dbReference type="EMBL" id="GU211010">
    <property type="protein sequence ID" value="ADQ74618.1"/>
    <property type="molecule type" value="Genomic_DNA"/>
</dbReference>
<keyword evidence="2" id="KW-0597">Phosphoprotein</keyword>
<dbReference type="PANTHER" id="PTHR45527">
    <property type="entry name" value="NONRIBOSOMAL PEPTIDE SYNTHETASE"/>
    <property type="match status" value="1"/>
</dbReference>
<dbReference type="SMART" id="SM00823">
    <property type="entry name" value="PKS_PP"/>
    <property type="match status" value="1"/>
</dbReference>
<dbReference type="InterPro" id="IPR042099">
    <property type="entry name" value="ANL_N_sf"/>
</dbReference>
<dbReference type="Gene3D" id="3.30.300.30">
    <property type="match status" value="1"/>
</dbReference>
<dbReference type="InterPro" id="IPR020845">
    <property type="entry name" value="AMP-binding_CS"/>
</dbReference>
<dbReference type="Pfam" id="PF13193">
    <property type="entry name" value="AMP-binding_C"/>
    <property type="match status" value="1"/>
</dbReference>
<gene>
    <name evidence="4" type="primary">ppgJ</name>
</gene>
<dbReference type="GO" id="GO:0044550">
    <property type="term" value="P:secondary metabolite biosynthetic process"/>
    <property type="evidence" value="ECO:0007669"/>
    <property type="project" value="TreeGrafter"/>
</dbReference>
<dbReference type="InterPro" id="IPR025110">
    <property type="entry name" value="AMP-bd_C"/>
</dbReference>
<dbReference type="InterPro" id="IPR020806">
    <property type="entry name" value="PKS_PP-bd"/>
</dbReference>
<dbReference type="GO" id="GO:0031177">
    <property type="term" value="F:phosphopantetheine binding"/>
    <property type="evidence" value="ECO:0007669"/>
    <property type="project" value="InterPro"/>
</dbReference>
<dbReference type="NCBIfam" id="TIGR01733">
    <property type="entry name" value="AA-adenyl-dom"/>
    <property type="match status" value="1"/>
</dbReference>
<dbReference type="InterPro" id="IPR036736">
    <property type="entry name" value="ACP-like_sf"/>
</dbReference>
<dbReference type="Gene3D" id="1.10.1200.10">
    <property type="entry name" value="ACP-like"/>
    <property type="match status" value="1"/>
</dbReference>
<name>G8AA88_PSEPU</name>
<organism evidence="4">
    <name type="scientific">Pseudomonas putida</name>
    <name type="common">Arthrobacter siderocapsulatus</name>
    <dbReference type="NCBI Taxonomy" id="303"/>
    <lineage>
        <taxon>Bacteria</taxon>
        <taxon>Pseudomonadati</taxon>
        <taxon>Pseudomonadota</taxon>
        <taxon>Gammaproteobacteria</taxon>
        <taxon>Pseudomonadales</taxon>
        <taxon>Pseudomonadaceae</taxon>
        <taxon>Pseudomonas</taxon>
    </lineage>
</organism>
<dbReference type="InterPro" id="IPR000873">
    <property type="entry name" value="AMP-dep_synth/lig_dom"/>
</dbReference>
<sequence>MSNDYEAGRDLSDYLRTQARRTPLALALVSACWRLTYNDLDTRVERLAAELVAILGSGPRCVGVQVNDRGLGVVGMLAVLRAGMVYIPLDTSLPWARRAFMIEDSQMACVLIDADADAALLASGVRRFWRIDRTSTAPFDPCPSPHFDAHAPAYLLYTSGSTGQPKGVEMTRRALVNLIDYQLESAGAFAQPLKTLLFASVGFDVSVQEVLSAVVSGSEMHLVDADVRQDLSRLYRFLGDNGVQRCFLPYSVLQTLAIEHERQRGETLCLRQVVSAGEALQLTPQIISWLQACGCVLVNHYGPTETHVVTSYTSERPLSEWPVRVPIGLPIANVRAFILDEQLRPVADGEEGELCLAGPCLANGYFQRDEETAKRFPTWCSPQGESLRLYRTGDRVVRGEEGLLRYHGRLDTQVKLNGHRVELAEIEACLKKDPAVREAIVLAHALSENVDGRMLVAFLLYQDSTEGQQAALERLAPWVEQLPAFMRPQRAYVLERLPLTTNGKVDQRALAAMVEASAGVVAQLSDAQARVAAIFSRLLKVSVTGPHMNFFESGGNSLLATRFVQLVERELGVQLDMSVFLQQPTIARVAHFL</sequence>
<evidence type="ECO:0000259" key="3">
    <source>
        <dbReference type="PROSITE" id="PS50075"/>
    </source>
</evidence>
<dbReference type="Pfam" id="PF00550">
    <property type="entry name" value="PP-binding"/>
    <property type="match status" value="1"/>
</dbReference>
<evidence type="ECO:0000313" key="4">
    <source>
        <dbReference type="EMBL" id="ADQ74618.1"/>
    </source>
</evidence>
<dbReference type="Pfam" id="PF00501">
    <property type="entry name" value="AMP-binding"/>
    <property type="match status" value="1"/>
</dbReference>